<dbReference type="Gene3D" id="3.40.50.1360">
    <property type="match status" value="1"/>
</dbReference>
<dbReference type="PANTHER" id="PTHR11934:SF0">
    <property type="entry name" value="RIBOSE-5-PHOSPHATE ISOMERASE"/>
    <property type="match status" value="1"/>
</dbReference>
<dbReference type="NCBIfam" id="TIGR00021">
    <property type="entry name" value="rpiA"/>
    <property type="match status" value="1"/>
</dbReference>
<dbReference type="SUPFAM" id="SSF75445">
    <property type="entry name" value="D-ribose-5-phosphate isomerase (RpiA), lid domain"/>
    <property type="match status" value="1"/>
</dbReference>
<dbReference type="InterPro" id="IPR004788">
    <property type="entry name" value="Ribose5P_isomerase_type_A"/>
</dbReference>
<dbReference type="Pfam" id="PF06026">
    <property type="entry name" value="Rib_5-P_isom_A"/>
    <property type="match status" value="1"/>
</dbReference>
<dbReference type="CDD" id="cd01398">
    <property type="entry name" value="RPI_A"/>
    <property type="match status" value="1"/>
</dbReference>
<feature type="binding site" evidence="3">
    <location>
        <position position="130"/>
    </location>
    <ligand>
        <name>substrate</name>
    </ligand>
</feature>
<dbReference type="Gene3D" id="3.30.70.260">
    <property type="match status" value="1"/>
</dbReference>
<comment type="catalytic activity">
    <reaction evidence="1 3">
        <text>aldehydo-D-ribose 5-phosphate = D-ribulose 5-phosphate</text>
        <dbReference type="Rhea" id="RHEA:14657"/>
        <dbReference type="ChEBI" id="CHEBI:58121"/>
        <dbReference type="ChEBI" id="CHEBI:58273"/>
        <dbReference type="EC" id="5.3.1.6"/>
    </reaction>
</comment>
<organism evidence="4 5">
    <name type="scientific">Candidatus Methanoplasma termitum</name>
    <dbReference type="NCBI Taxonomy" id="1577791"/>
    <lineage>
        <taxon>Archaea</taxon>
        <taxon>Methanobacteriati</taxon>
        <taxon>Thermoplasmatota</taxon>
        <taxon>Thermoplasmata</taxon>
        <taxon>Methanomassiliicoccales</taxon>
        <taxon>Methanomassiliicoccaceae</taxon>
        <taxon>Candidatus Methanoplasma</taxon>
    </lineage>
</organism>
<comment type="similarity">
    <text evidence="3">Belongs to the ribose 5-phosphate isomerase family.</text>
</comment>
<dbReference type="RefSeq" id="WP_048112882.1">
    <property type="nucleotide sequence ID" value="NZ_CP010070.1"/>
</dbReference>
<dbReference type="GO" id="GO:0004751">
    <property type="term" value="F:ribose-5-phosphate isomerase activity"/>
    <property type="evidence" value="ECO:0007669"/>
    <property type="project" value="UniProtKB-UniRule"/>
</dbReference>
<dbReference type="GeneID" id="24818740"/>
<name>A0A0A7LHF3_9ARCH</name>
<evidence type="ECO:0000256" key="2">
    <source>
        <dbReference type="ARBA" id="ARBA00023235"/>
    </source>
</evidence>
<dbReference type="HAMAP" id="MF_00170">
    <property type="entry name" value="Rib_5P_isom_A"/>
    <property type="match status" value="1"/>
</dbReference>
<gene>
    <name evidence="3 4" type="primary">rpiA</name>
    <name evidence="4" type="ORF">Mpt1_c10780</name>
</gene>
<evidence type="ECO:0000313" key="4">
    <source>
        <dbReference type="EMBL" id="AIZ56946.1"/>
    </source>
</evidence>
<proteinExistence type="inferred from homology"/>
<keyword evidence="2 3" id="KW-0413">Isomerase</keyword>
<dbReference type="EMBL" id="CP010070">
    <property type="protein sequence ID" value="AIZ56946.1"/>
    <property type="molecule type" value="Genomic_DNA"/>
</dbReference>
<dbReference type="GO" id="GO:0006014">
    <property type="term" value="P:D-ribose metabolic process"/>
    <property type="evidence" value="ECO:0007669"/>
    <property type="project" value="TreeGrafter"/>
</dbReference>
<dbReference type="SUPFAM" id="SSF100950">
    <property type="entry name" value="NagB/RpiA/CoA transferase-like"/>
    <property type="match status" value="1"/>
</dbReference>
<comment type="subunit">
    <text evidence="3">Homodimer.</text>
</comment>
<dbReference type="HOGENOM" id="CLU_056590_1_0_2"/>
<accession>A0A0A7LHF3</accession>
<dbReference type="OrthoDB" id="19013at2157"/>
<comment type="pathway">
    <text evidence="3">Carbohydrate degradation; pentose phosphate pathway; D-ribose 5-phosphate from D-ribulose 5-phosphate (non-oxidative stage): step 1/1.</text>
</comment>
<reference evidence="4 5" key="1">
    <citation type="journal article" date="2014" name="Appl. Environ. Microbiol.">
        <title>Comparative Genome Analysis of 'Candidatus Methanoplasma termitum' Indicates a New Mode of Energy Metabolism in the Seventh Order of Methanogens.</title>
        <authorList>
            <person name="Lang K."/>
            <person name="Schuldes J."/>
            <person name="Klingl A."/>
            <person name="Poehlein A."/>
            <person name="Daniel R."/>
            <person name="Brune A."/>
        </authorList>
    </citation>
    <scope>NUCLEOTIDE SEQUENCE [LARGE SCALE GENOMIC DNA]</scope>
    <source>
        <strain evidence="5">Mpt1</strain>
    </source>
</reference>
<dbReference type="GO" id="GO:0009052">
    <property type="term" value="P:pentose-phosphate shunt, non-oxidative branch"/>
    <property type="evidence" value="ECO:0007669"/>
    <property type="project" value="UniProtKB-UniRule"/>
</dbReference>
<evidence type="ECO:0000313" key="5">
    <source>
        <dbReference type="Proteomes" id="UP000030787"/>
    </source>
</evidence>
<feature type="binding site" evidence="3">
    <location>
        <begin position="35"/>
        <end position="38"/>
    </location>
    <ligand>
        <name>substrate</name>
    </ligand>
</feature>
<dbReference type="UniPathway" id="UPA00115">
    <property type="reaction ID" value="UER00412"/>
</dbReference>
<comment type="function">
    <text evidence="3">Catalyzes the reversible conversion of ribose-5-phosphate to ribulose 5-phosphate.</text>
</comment>
<dbReference type="FunFam" id="3.40.50.1360:FF:000001">
    <property type="entry name" value="Ribose-5-phosphate isomerase A"/>
    <property type="match status" value="1"/>
</dbReference>
<keyword evidence="5" id="KW-1185">Reference proteome</keyword>
<sequence length="232" mass="25264">MKQIISEKTPNLKKIVAEKAVDDFVKDGMTVGLGTGSTAEYAIKRVGELVKNGFKLKCVATSQRTADLAESLGVRIYDVDEVDHIDVTIDGADEVDPQKQLIKGLGGALLREKIVAAASLAEVIIVDESKIVEKLGMKTPLPVEVIPYGHKKTAYALERQGCKATLRMKDGKPFITDAGNYIYDCKFEAIESPFFLESRIDVIPGVVENGLFLNTADVVLISHPDGTVTKRE</sequence>
<dbReference type="KEGG" id="mear:Mpt1_c10780"/>
<dbReference type="AlphaFoldDB" id="A0A0A7LHF3"/>
<feature type="binding site" evidence="3">
    <location>
        <begin position="90"/>
        <end position="93"/>
    </location>
    <ligand>
        <name>substrate</name>
    </ligand>
</feature>
<feature type="binding site" evidence="3">
    <location>
        <begin position="103"/>
        <end position="106"/>
    </location>
    <ligand>
        <name>substrate</name>
    </ligand>
</feature>
<evidence type="ECO:0000256" key="1">
    <source>
        <dbReference type="ARBA" id="ARBA00001713"/>
    </source>
</evidence>
<feature type="active site" description="Proton acceptor" evidence="3">
    <location>
        <position position="112"/>
    </location>
</feature>
<dbReference type="STRING" id="1577791.Mpt1_c10780"/>
<dbReference type="PANTHER" id="PTHR11934">
    <property type="entry name" value="RIBOSE-5-PHOSPHATE ISOMERASE"/>
    <property type="match status" value="1"/>
</dbReference>
<dbReference type="Proteomes" id="UP000030787">
    <property type="component" value="Chromosome"/>
</dbReference>
<dbReference type="InterPro" id="IPR037171">
    <property type="entry name" value="NagB/RpiA_transferase-like"/>
</dbReference>
<protein>
    <recommendedName>
        <fullName evidence="3">Ribose-5-phosphate isomerase A</fullName>
        <ecNumber evidence="3">5.3.1.6</ecNumber>
    </recommendedName>
    <alternativeName>
        <fullName evidence="3">Phosphoriboisomerase A</fullName>
        <shortName evidence="3">PRI</shortName>
    </alternativeName>
</protein>
<dbReference type="EC" id="5.3.1.6" evidence="3"/>
<dbReference type="GO" id="GO:0005829">
    <property type="term" value="C:cytosol"/>
    <property type="evidence" value="ECO:0007669"/>
    <property type="project" value="TreeGrafter"/>
</dbReference>
<evidence type="ECO:0000256" key="3">
    <source>
        <dbReference type="HAMAP-Rule" id="MF_00170"/>
    </source>
</evidence>
<dbReference type="InterPro" id="IPR020672">
    <property type="entry name" value="Ribose5P_isomerase_typA_subgr"/>
</dbReference>
<dbReference type="NCBIfam" id="NF001924">
    <property type="entry name" value="PRK00702.1"/>
    <property type="match status" value="1"/>
</dbReference>